<keyword evidence="6" id="KW-1185">Reference proteome</keyword>
<accession>A0A443QS40</accession>
<keyword evidence="2" id="KW-0812">Transmembrane</keyword>
<keyword evidence="2" id="KW-0472">Membrane</keyword>
<evidence type="ECO:0000313" key="5">
    <source>
        <dbReference type="EMBL" id="RWS05834.1"/>
    </source>
</evidence>
<proteinExistence type="predicted"/>
<reference evidence="5 6" key="1">
    <citation type="journal article" date="2018" name="Gigascience">
        <title>Genomes of trombidid mites reveal novel predicted allergens and laterally-transferred genes associated with secondary metabolism.</title>
        <authorList>
            <person name="Dong X."/>
            <person name="Chaisiri K."/>
            <person name="Xia D."/>
            <person name="Armstrong S.D."/>
            <person name="Fang Y."/>
            <person name="Donnelly M.J."/>
            <person name="Kadowaki T."/>
            <person name="McGarry J.W."/>
            <person name="Darby A.C."/>
            <person name="Makepeace B.L."/>
        </authorList>
    </citation>
    <scope>NUCLEOTIDE SEQUENCE [LARGE SCALE GENOMIC DNA]</scope>
    <source>
        <strain evidence="5">UoL-WK</strain>
    </source>
</reference>
<gene>
    <name evidence="5" type="ORF">B4U79_06147</name>
</gene>
<dbReference type="AlphaFoldDB" id="A0A443QS40"/>
<name>A0A443QS40_9ACAR</name>
<protein>
    <submittedName>
        <fullName evidence="5">Calcium-activated chloride channel regulator 1-like isoform X2</fullName>
    </submittedName>
</protein>
<sequence length="1073" mass="120879">MNLLKLIFVFVFTIKLEFCFASQNSIRLSENGYSGIVVAFDENIAAEKRLQLLREAKDILSQASKQLFVATNGRAFFGEIEFLVPKSWQNNRQIDEIFDEIRKTQSNTILNADIVITNEASSLINQPLTIQYGTCGKPSLRILLTQWFILNVDILKLEKKAKTFIREWAHYRYGVFNEFGFAQDKIYPSHYALPGAREIKITSCTARSNASFLNVEIESINKSGEKCSLQINSDNGLPSESNANEACFPIPIAKDNSNNEEAVSSLMYSSHIETIDKFCDANNHNREAINKQNILCNGKSVTEVIEQHKDFDVKVLQPRSKTKFVMIEPDEPHVVLIVDVNQARSNNIGEVIKKYIWNMTKVDLFEYTSDSMLSLTKGTFAGHSSGAISLFEPLSPLLISTSHSEELQIIIITEGIVKDDDFKLRNLASEFVRKKARLNIIVYPHSSTKEFDKINLLATLVNGEVISVAEKLEGAHMRMDTALQLYKALKSFDVWKVNKSFIIKEQTFANTKSIEFSFVVDTSIVESNSTVSVFILYSDEPEFHKNIHTLSLEIGDKKYTYTEWDNERKSFVIKPPQVKSGVWHLNYKPLNPQQTFVAVAAVIPDKNSGLINVDCFLSNESRVLEISDDDPFIAYAFVSKGFYAYVESAKVTLTIYDSSGKVVQQSQMYDDGFGEPDITRGDGIYSTFITEVREPDHYRVVVTVLSENNTKLNSLLGESFTRRDAPRCCDSFIEPVSSVVISNLSRVKECGYFYLNKSVSKLKTFGSVKSLRVGNVDPNSGTVNIVFNAPFGKIKSLEFRFFKERESEYITAEKFGVNAAPEINYWIWDFSDDKLEPLEYGKSVDTSFKFPYSESGIYYFAMKISGFGRAKPIISNVVKFRMDSVQPKNETVPVLFVSSLAAWKVALIVSFSLLLIIVLLVLIICCVLLMRKKSKQEEENVASTNSLINGSRQTPDDQKEDQAIDGPLSPVQSWPAEVLLNHYAEVQQAKARKEPPPIIRLDDLTNISNSSNPSLGNARNIPISAYNFRANAPSENVDDVLEEPLSIDTSSESSYDLESQYGKVKKTRSVTQV</sequence>
<feature type="domain" description="Calcium-activated chloride channel N-terminal" evidence="4">
    <location>
        <begin position="26"/>
        <end position="312"/>
    </location>
</feature>
<dbReference type="EMBL" id="NCKU01004522">
    <property type="protein sequence ID" value="RWS05834.1"/>
    <property type="molecule type" value="Genomic_DNA"/>
</dbReference>
<feature type="chain" id="PRO_5019068768" evidence="3">
    <location>
        <begin position="22"/>
        <end position="1073"/>
    </location>
</feature>
<dbReference type="Proteomes" id="UP000285301">
    <property type="component" value="Unassembled WGS sequence"/>
</dbReference>
<keyword evidence="2" id="KW-1133">Transmembrane helix</keyword>
<feature type="compositionally biased region" description="Polar residues" evidence="1">
    <location>
        <begin position="941"/>
        <end position="953"/>
    </location>
</feature>
<dbReference type="STRING" id="1965070.A0A443QS40"/>
<dbReference type="OrthoDB" id="687730at2759"/>
<dbReference type="InterPro" id="IPR013642">
    <property type="entry name" value="CLCA_N"/>
</dbReference>
<evidence type="ECO:0000313" key="6">
    <source>
        <dbReference type="Proteomes" id="UP000285301"/>
    </source>
</evidence>
<comment type="caution">
    <text evidence="5">The sequence shown here is derived from an EMBL/GenBank/DDBJ whole genome shotgun (WGS) entry which is preliminary data.</text>
</comment>
<feature type="region of interest" description="Disordered" evidence="1">
    <location>
        <begin position="940"/>
        <end position="967"/>
    </location>
</feature>
<feature type="signal peptide" evidence="3">
    <location>
        <begin position="1"/>
        <end position="21"/>
    </location>
</feature>
<evidence type="ECO:0000259" key="4">
    <source>
        <dbReference type="Pfam" id="PF08434"/>
    </source>
</evidence>
<evidence type="ECO:0000256" key="2">
    <source>
        <dbReference type="SAM" id="Phobius"/>
    </source>
</evidence>
<evidence type="ECO:0000256" key="3">
    <source>
        <dbReference type="SAM" id="SignalP"/>
    </source>
</evidence>
<dbReference type="Pfam" id="PF08434">
    <property type="entry name" value="CLCA"/>
    <property type="match status" value="1"/>
</dbReference>
<feature type="transmembrane region" description="Helical" evidence="2">
    <location>
        <begin position="905"/>
        <end position="930"/>
    </location>
</feature>
<keyword evidence="3" id="KW-0732">Signal</keyword>
<organism evidence="5 6">
    <name type="scientific">Dinothrombium tinctorium</name>
    <dbReference type="NCBI Taxonomy" id="1965070"/>
    <lineage>
        <taxon>Eukaryota</taxon>
        <taxon>Metazoa</taxon>
        <taxon>Ecdysozoa</taxon>
        <taxon>Arthropoda</taxon>
        <taxon>Chelicerata</taxon>
        <taxon>Arachnida</taxon>
        <taxon>Acari</taxon>
        <taxon>Acariformes</taxon>
        <taxon>Trombidiformes</taxon>
        <taxon>Prostigmata</taxon>
        <taxon>Anystina</taxon>
        <taxon>Parasitengona</taxon>
        <taxon>Trombidioidea</taxon>
        <taxon>Trombidiidae</taxon>
        <taxon>Dinothrombium</taxon>
    </lineage>
</organism>
<evidence type="ECO:0000256" key="1">
    <source>
        <dbReference type="SAM" id="MobiDB-lite"/>
    </source>
</evidence>